<dbReference type="AlphaFoldDB" id="A0A0E9T206"/>
<evidence type="ECO:0000313" key="1">
    <source>
        <dbReference type="EMBL" id="JAH47557.1"/>
    </source>
</evidence>
<sequence>MFAHSYMKHLKMKSVYSKFPCPANFLLFGTF</sequence>
<dbReference type="EMBL" id="GBXM01061020">
    <property type="protein sequence ID" value="JAH47557.1"/>
    <property type="molecule type" value="Transcribed_RNA"/>
</dbReference>
<reference evidence="1" key="1">
    <citation type="submission" date="2014-11" db="EMBL/GenBank/DDBJ databases">
        <authorList>
            <person name="Amaro Gonzalez C."/>
        </authorList>
    </citation>
    <scope>NUCLEOTIDE SEQUENCE</scope>
</reference>
<organism evidence="1">
    <name type="scientific">Anguilla anguilla</name>
    <name type="common">European freshwater eel</name>
    <name type="synonym">Muraena anguilla</name>
    <dbReference type="NCBI Taxonomy" id="7936"/>
    <lineage>
        <taxon>Eukaryota</taxon>
        <taxon>Metazoa</taxon>
        <taxon>Chordata</taxon>
        <taxon>Craniata</taxon>
        <taxon>Vertebrata</taxon>
        <taxon>Euteleostomi</taxon>
        <taxon>Actinopterygii</taxon>
        <taxon>Neopterygii</taxon>
        <taxon>Teleostei</taxon>
        <taxon>Anguilliformes</taxon>
        <taxon>Anguillidae</taxon>
        <taxon>Anguilla</taxon>
    </lineage>
</organism>
<name>A0A0E9T206_ANGAN</name>
<protein>
    <submittedName>
        <fullName evidence="1">Uncharacterized protein</fullName>
    </submittedName>
</protein>
<accession>A0A0E9T206</accession>
<reference evidence="1" key="2">
    <citation type="journal article" date="2015" name="Fish Shellfish Immunol.">
        <title>Early steps in the European eel (Anguilla anguilla)-Vibrio vulnificus interaction in the gills: Role of the RtxA13 toxin.</title>
        <authorList>
            <person name="Callol A."/>
            <person name="Pajuelo D."/>
            <person name="Ebbesson L."/>
            <person name="Teles M."/>
            <person name="MacKenzie S."/>
            <person name="Amaro C."/>
        </authorList>
    </citation>
    <scope>NUCLEOTIDE SEQUENCE</scope>
</reference>
<proteinExistence type="predicted"/>